<gene>
    <name evidence="1" type="ORF">DN745_12460</name>
</gene>
<sequence length="321" mass="35317">MPLIISLLLGFVPMFAYALFVYWLDRYEKEPKLLLGGVFFWGAFVAGLGACFINTSFGIGLQLASGSAELASIATTSIVAPVVEELIKAMAVAVVFFLFRKEFDSILDGIIYGSMVGLGFSACENFSYIFQHGYLVNGWSGLAVNAFIRIILLGWLHATFTAFTGIGFAISRLSDNLFVKFIAPFIGLVIAISLHAFHNSIGHFINAEGIASLGIVVLTDIPGYMVIVGMIVWANIHDRSILKKQLAAEVSRGLITEPEYRKAQSPFTLTTAIFSGRANSKFYHLLGELAHKKNQLQRMGDEKGNAERIEELRTMITNLRK</sequence>
<dbReference type="PANTHER" id="PTHR36844:SF1">
    <property type="entry name" value="PROTEASE PRSW"/>
    <property type="match status" value="1"/>
</dbReference>
<dbReference type="KEGG" id="bsed:DN745_12460"/>
<dbReference type="RefSeq" id="WP_111335289.1">
    <property type="nucleotide sequence ID" value="NZ_CP030032.1"/>
</dbReference>
<evidence type="ECO:0000313" key="2">
    <source>
        <dbReference type="Proteomes" id="UP000249799"/>
    </source>
</evidence>
<dbReference type="AlphaFoldDB" id="A0A2Z4FMN7"/>
<dbReference type="Proteomes" id="UP000249799">
    <property type="component" value="Chromosome"/>
</dbReference>
<dbReference type="PANTHER" id="PTHR36844">
    <property type="entry name" value="PROTEASE PRSW"/>
    <property type="match status" value="1"/>
</dbReference>
<name>A0A2Z4FMN7_9DELT</name>
<protein>
    <submittedName>
        <fullName evidence="1">Protease PrsW</fullName>
    </submittedName>
</protein>
<dbReference type="Pfam" id="PF13367">
    <property type="entry name" value="PrsW-protease"/>
    <property type="match status" value="1"/>
</dbReference>
<dbReference type="EMBL" id="CP030032">
    <property type="protein sequence ID" value="AWV90100.1"/>
    <property type="molecule type" value="Genomic_DNA"/>
</dbReference>
<organism evidence="1 2">
    <name type="scientific">Bradymonas sediminis</name>
    <dbReference type="NCBI Taxonomy" id="1548548"/>
    <lineage>
        <taxon>Bacteria</taxon>
        <taxon>Deltaproteobacteria</taxon>
        <taxon>Bradymonadales</taxon>
        <taxon>Bradymonadaceae</taxon>
        <taxon>Bradymonas</taxon>
    </lineage>
</organism>
<dbReference type="InterPro" id="IPR026898">
    <property type="entry name" value="PrsW"/>
</dbReference>
<dbReference type="OrthoDB" id="9785431at2"/>
<keyword evidence="1" id="KW-0378">Hydrolase</keyword>
<reference evidence="1 2" key="1">
    <citation type="submission" date="2018-06" db="EMBL/GenBank/DDBJ databases">
        <title>Lujinxingia sediminis gen. nov. sp. nov., a new facultative anaerobic member of the class Deltaproteobacteria, and proposal of Lujinxingaceae fam. nov.</title>
        <authorList>
            <person name="Guo L.-Y."/>
            <person name="Li C.-M."/>
            <person name="Wang S."/>
            <person name="Du Z.-J."/>
        </authorList>
    </citation>
    <scope>NUCLEOTIDE SEQUENCE [LARGE SCALE GENOMIC DNA]</scope>
    <source>
        <strain evidence="1 2">FA350</strain>
    </source>
</reference>
<keyword evidence="2" id="KW-1185">Reference proteome</keyword>
<keyword evidence="1" id="KW-0645">Protease</keyword>
<evidence type="ECO:0000313" key="1">
    <source>
        <dbReference type="EMBL" id="AWV90100.1"/>
    </source>
</evidence>
<proteinExistence type="predicted"/>
<dbReference type="GO" id="GO:0006508">
    <property type="term" value="P:proteolysis"/>
    <property type="evidence" value="ECO:0007669"/>
    <property type="project" value="UniProtKB-KW"/>
</dbReference>
<dbReference type="GO" id="GO:0008233">
    <property type="term" value="F:peptidase activity"/>
    <property type="evidence" value="ECO:0007669"/>
    <property type="project" value="UniProtKB-KW"/>
</dbReference>
<accession>A0A2Z4FMN7</accession>